<name>A0A9P8W4Y6_9HYPO</name>
<keyword evidence="4" id="KW-1185">Reference proteome</keyword>
<dbReference type="EMBL" id="JAGPYM010000011">
    <property type="protein sequence ID" value="KAH6889399.1"/>
    <property type="molecule type" value="Genomic_DNA"/>
</dbReference>
<dbReference type="PANTHER" id="PTHR35395">
    <property type="entry name" value="DUF6536 DOMAIN-CONTAINING PROTEIN"/>
    <property type="match status" value="1"/>
</dbReference>
<proteinExistence type="predicted"/>
<keyword evidence="1" id="KW-0812">Transmembrane</keyword>
<gene>
    <name evidence="3" type="ORF">B0T10DRAFT_606713</name>
</gene>
<evidence type="ECO:0000313" key="4">
    <source>
        <dbReference type="Proteomes" id="UP000777438"/>
    </source>
</evidence>
<dbReference type="Proteomes" id="UP000777438">
    <property type="component" value="Unassembled WGS sequence"/>
</dbReference>
<accession>A0A9P8W4Y6</accession>
<dbReference type="PANTHER" id="PTHR35395:SF1">
    <property type="entry name" value="DUF6536 DOMAIN-CONTAINING PROTEIN"/>
    <property type="match status" value="1"/>
</dbReference>
<feature type="transmembrane region" description="Helical" evidence="1">
    <location>
        <begin position="626"/>
        <end position="648"/>
    </location>
</feature>
<sequence length="762" mass="85929">MTSPPQLPPDSVQLEDIPLISYIAQVGRQSSHESGSKANSEDNRSASFHAGFVAERSILSRWFPQINDDETKSWRIWLSRRSRALMIQIGLIGLILLTNLSLTIFAIARYGSEKGVGLIYEGDCQTVKDLDQWIHLLINLLGTGMLGASNYCMQLQAAPTRENLNKAHANGRWLDIGVPSLRNLKHLDVRRRITWFILALSSVPIHLIYNSAVFQSFASNNYAVAVVKDSFLDGASFDFATARTRQSGDPGWDDFRVDPDYINYTDVFLGVQKNASTYQRLNLTACFELYDDYWKPQGNVIVQVENTTLQTPTNDSLLLFAYIVPRWDDWGKNMWALGNGTGKFVAQSPTHPVTEWYLGLPHYRVSSCLVQDPDTIKLTCRFQYSPQILITVCLMNFVKAGIMLWIWESRRKEKHDSGSIDAQPLYTLGDAIASFMRRPDPTTIDMGLATKYDFLRPRKPWFSLHSKDPELNREPREFRKQSMFWMQAASVKRWAILVSFCSLAILVGGVLLSVAFHNLHHRNIKTDFAGLQDLGFGAVTPYTYLVTGLPRDDPAGLIANVLVANLAQLVLSMVYLLYNTMLSTFLVQREFSFMYKTEKRKTLRVSEPIGIQRSSYFISLPLRYGVPLYVTSGFMHFLFSQSIFLSRITAYFPDGTEDKRASFSTCSYSPIAIITTMIVGGFLVLSIILLGCRKYDGTMRMVATNSRAISAACHALEADREDGYLMPVQWGVIRRTGGIGKLAFTTAPPDQMGEVVEGKKYL</sequence>
<evidence type="ECO:0000313" key="3">
    <source>
        <dbReference type="EMBL" id="KAH6889399.1"/>
    </source>
</evidence>
<keyword evidence="1" id="KW-1133">Transmembrane helix</keyword>
<comment type="caution">
    <text evidence="3">The sequence shown here is derived from an EMBL/GenBank/DDBJ whole genome shotgun (WGS) entry which is preliminary data.</text>
</comment>
<dbReference type="InterPro" id="IPR046623">
    <property type="entry name" value="DUF6536"/>
</dbReference>
<evidence type="ECO:0000259" key="2">
    <source>
        <dbReference type="Pfam" id="PF20163"/>
    </source>
</evidence>
<reference evidence="3 4" key="1">
    <citation type="journal article" date="2021" name="Nat. Commun.">
        <title>Genetic determinants of endophytism in the Arabidopsis root mycobiome.</title>
        <authorList>
            <person name="Mesny F."/>
            <person name="Miyauchi S."/>
            <person name="Thiergart T."/>
            <person name="Pickel B."/>
            <person name="Atanasova L."/>
            <person name="Karlsson M."/>
            <person name="Huettel B."/>
            <person name="Barry K.W."/>
            <person name="Haridas S."/>
            <person name="Chen C."/>
            <person name="Bauer D."/>
            <person name="Andreopoulos W."/>
            <person name="Pangilinan J."/>
            <person name="LaButti K."/>
            <person name="Riley R."/>
            <person name="Lipzen A."/>
            <person name="Clum A."/>
            <person name="Drula E."/>
            <person name="Henrissat B."/>
            <person name="Kohler A."/>
            <person name="Grigoriev I.V."/>
            <person name="Martin F.M."/>
            <person name="Hacquard S."/>
        </authorList>
    </citation>
    <scope>NUCLEOTIDE SEQUENCE [LARGE SCALE GENOMIC DNA]</scope>
    <source>
        <strain evidence="3 4">MPI-CAGE-CH-0241</strain>
    </source>
</reference>
<protein>
    <recommendedName>
        <fullName evidence="2">DUF6536 domain-containing protein</fullName>
    </recommendedName>
</protein>
<dbReference type="Pfam" id="PF20163">
    <property type="entry name" value="DUF6536"/>
    <property type="match status" value="1"/>
</dbReference>
<dbReference type="OrthoDB" id="5429634at2759"/>
<organism evidence="3 4">
    <name type="scientific">Thelonectria olida</name>
    <dbReference type="NCBI Taxonomy" id="1576542"/>
    <lineage>
        <taxon>Eukaryota</taxon>
        <taxon>Fungi</taxon>
        <taxon>Dikarya</taxon>
        <taxon>Ascomycota</taxon>
        <taxon>Pezizomycotina</taxon>
        <taxon>Sordariomycetes</taxon>
        <taxon>Hypocreomycetidae</taxon>
        <taxon>Hypocreales</taxon>
        <taxon>Nectriaceae</taxon>
        <taxon>Thelonectria</taxon>
    </lineage>
</organism>
<feature type="domain" description="DUF6536" evidence="2">
    <location>
        <begin position="83"/>
        <end position="232"/>
    </location>
</feature>
<feature type="transmembrane region" description="Helical" evidence="1">
    <location>
        <begin position="85"/>
        <end position="108"/>
    </location>
</feature>
<feature type="transmembrane region" description="Helical" evidence="1">
    <location>
        <begin position="494"/>
        <end position="516"/>
    </location>
</feature>
<evidence type="ECO:0000256" key="1">
    <source>
        <dbReference type="SAM" id="Phobius"/>
    </source>
</evidence>
<feature type="transmembrane region" description="Helical" evidence="1">
    <location>
        <begin position="192"/>
        <end position="209"/>
    </location>
</feature>
<dbReference type="AlphaFoldDB" id="A0A9P8W4Y6"/>
<feature type="transmembrane region" description="Helical" evidence="1">
    <location>
        <begin position="668"/>
        <end position="691"/>
    </location>
</feature>
<feature type="transmembrane region" description="Helical" evidence="1">
    <location>
        <begin position="557"/>
        <end position="578"/>
    </location>
</feature>
<feature type="transmembrane region" description="Helical" evidence="1">
    <location>
        <begin position="388"/>
        <end position="407"/>
    </location>
</feature>
<keyword evidence="1" id="KW-0472">Membrane</keyword>